<protein>
    <recommendedName>
        <fullName evidence="3">F-box domain-containing protein</fullName>
    </recommendedName>
</protein>
<name>K5VF15_PHACS</name>
<dbReference type="InParanoid" id="K5VF15"/>
<dbReference type="HOGENOM" id="CLU_1247977_0_0_1"/>
<sequence>MPQVRSDNLQTLCLSECSAIGPLLEPCSLLPKGSFPALQNVQLGIITSGDADALREFIGSVADQLTTLSLQFDYSNLDDALTGGNLSLGLRSCSRLRTVRLIIDLSRMQSVGDILDMWITVSRLTQRLATSAGTAPPLEHLVLMYGADGAAATQTGLDLRTQRAIMRLIDIAIMSEPNRVKKVILKPLPWRGDTFDPAHCADLQRCFPRWSVEACLRLWRRP</sequence>
<keyword evidence="2" id="KW-1185">Reference proteome</keyword>
<reference evidence="1 2" key="1">
    <citation type="journal article" date="2012" name="BMC Genomics">
        <title>Comparative genomics of the white-rot fungi, Phanerochaete carnosa and P. chrysosporium, to elucidate the genetic basis of the distinct wood types they colonize.</title>
        <authorList>
            <person name="Suzuki H."/>
            <person name="MacDonald J."/>
            <person name="Syed K."/>
            <person name="Salamov A."/>
            <person name="Hori C."/>
            <person name="Aerts A."/>
            <person name="Henrissat B."/>
            <person name="Wiebenga A."/>
            <person name="vanKuyk P.A."/>
            <person name="Barry K."/>
            <person name="Lindquist E."/>
            <person name="LaButti K."/>
            <person name="Lapidus A."/>
            <person name="Lucas S."/>
            <person name="Coutinho P."/>
            <person name="Gong Y."/>
            <person name="Samejima M."/>
            <person name="Mahadevan R."/>
            <person name="Abou-Zaid M."/>
            <person name="de Vries R.P."/>
            <person name="Igarashi K."/>
            <person name="Yadav J.S."/>
            <person name="Grigoriev I.V."/>
            <person name="Master E.R."/>
        </authorList>
    </citation>
    <scope>NUCLEOTIDE SEQUENCE [LARGE SCALE GENOMIC DNA]</scope>
    <source>
        <strain evidence="1 2">HHB-10118-sp</strain>
    </source>
</reference>
<evidence type="ECO:0000313" key="2">
    <source>
        <dbReference type="Proteomes" id="UP000008370"/>
    </source>
</evidence>
<evidence type="ECO:0008006" key="3">
    <source>
        <dbReference type="Google" id="ProtNLM"/>
    </source>
</evidence>
<dbReference type="EMBL" id="JH930480">
    <property type="protein sequence ID" value="EKM49748.1"/>
    <property type="molecule type" value="Genomic_DNA"/>
</dbReference>
<organism evidence="1 2">
    <name type="scientific">Phanerochaete carnosa (strain HHB-10118-sp)</name>
    <name type="common">White-rot fungus</name>
    <name type="synonym">Peniophora carnosa</name>
    <dbReference type="NCBI Taxonomy" id="650164"/>
    <lineage>
        <taxon>Eukaryota</taxon>
        <taxon>Fungi</taxon>
        <taxon>Dikarya</taxon>
        <taxon>Basidiomycota</taxon>
        <taxon>Agaricomycotina</taxon>
        <taxon>Agaricomycetes</taxon>
        <taxon>Polyporales</taxon>
        <taxon>Phanerochaetaceae</taxon>
        <taxon>Phanerochaete</taxon>
    </lineage>
</organism>
<evidence type="ECO:0000313" key="1">
    <source>
        <dbReference type="EMBL" id="EKM49748.1"/>
    </source>
</evidence>
<gene>
    <name evidence="1" type="ORF">PHACADRAFT_265400</name>
</gene>
<dbReference type="OrthoDB" id="2789810at2759"/>
<feature type="non-terminal residue" evidence="1">
    <location>
        <position position="222"/>
    </location>
</feature>
<dbReference type="KEGG" id="pco:PHACADRAFT_265400"/>
<dbReference type="GeneID" id="18919084"/>
<accession>K5VF15</accession>
<dbReference type="RefSeq" id="XP_007401802.1">
    <property type="nucleotide sequence ID" value="XM_007401740.1"/>
</dbReference>
<dbReference type="AlphaFoldDB" id="K5VF15"/>
<dbReference type="Proteomes" id="UP000008370">
    <property type="component" value="Unassembled WGS sequence"/>
</dbReference>
<proteinExistence type="predicted"/>